<name>A0ACB9AB29_ARCLA</name>
<accession>A0ACB9AB29</accession>
<comment type="caution">
    <text evidence="1">The sequence shown here is derived from an EMBL/GenBank/DDBJ whole genome shotgun (WGS) entry which is preliminary data.</text>
</comment>
<protein>
    <submittedName>
        <fullName evidence="1">Uncharacterized protein</fullName>
    </submittedName>
</protein>
<reference evidence="1 2" key="2">
    <citation type="journal article" date="2022" name="Mol. Ecol. Resour.">
        <title>The genomes of chicory, endive, great burdock and yacon provide insights into Asteraceae paleo-polyploidization history and plant inulin production.</title>
        <authorList>
            <person name="Fan W."/>
            <person name="Wang S."/>
            <person name="Wang H."/>
            <person name="Wang A."/>
            <person name="Jiang F."/>
            <person name="Liu H."/>
            <person name="Zhao H."/>
            <person name="Xu D."/>
            <person name="Zhang Y."/>
        </authorList>
    </citation>
    <scope>NUCLEOTIDE SEQUENCE [LARGE SCALE GENOMIC DNA]</scope>
    <source>
        <strain evidence="2">cv. Niubang</strain>
    </source>
</reference>
<evidence type="ECO:0000313" key="1">
    <source>
        <dbReference type="EMBL" id="KAI3707052.1"/>
    </source>
</evidence>
<dbReference type="EMBL" id="CM042054">
    <property type="protein sequence ID" value="KAI3707052.1"/>
    <property type="molecule type" value="Genomic_DNA"/>
</dbReference>
<gene>
    <name evidence="1" type="ORF">L6452_25230</name>
</gene>
<evidence type="ECO:0000313" key="2">
    <source>
        <dbReference type="Proteomes" id="UP001055879"/>
    </source>
</evidence>
<sequence length="136" mass="15446">MIQAIIWYCGARSALILLTEFREQEVMAMYNVKTDIDVLDMLDTGDRQKEIQVVTKLYWGDAREKLIEGIKDLKLDTLVMDSKGLSISRVRTGFLSFVLVINVEVQGSASKTDVINYLEPTFFSNRSLALLCSIFL</sequence>
<keyword evidence="2" id="KW-1185">Reference proteome</keyword>
<proteinExistence type="predicted"/>
<organism evidence="1 2">
    <name type="scientific">Arctium lappa</name>
    <name type="common">Greater burdock</name>
    <name type="synonym">Lappa major</name>
    <dbReference type="NCBI Taxonomy" id="4217"/>
    <lineage>
        <taxon>Eukaryota</taxon>
        <taxon>Viridiplantae</taxon>
        <taxon>Streptophyta</taxon>
        <taxon>Embryophyta</taxon>
        <taxon>Tracheophyta</taxon>
        <taxon>Spermatophyta</taxon>
        <taxon>Magnoliopsida</taxon>
        <taxon>eudicotyledons</taxon>
        <taxon>Gunneridae</taxon>
        <taxon>Pentapetalae</taxon>
        <taxon>asterids</taxon>
        <taxon>campanulids</taxon>
        <taxon>Asterales</taxon>
        <taxon>Asteraceae</taxon>
        <taxon>Carduoideae</taxon>
        <taxon>Cardueae</taxon>
        <taxon>Arctiinae</taxon>
        <taxon>Arctium</taxon>
    </lineage>
</organism>
<reference evidence="2" key="1">
    <citation type="journal article" date="2022" name="Mol. Ecol. Resour.">
        <title>The genomes of chicory, endive, great burdock and yacon provide insights into Asteraceae palaeo-polyploidization history and plant inulin production.</title>
        <authorList>
            <person name="Fan W."/>
            <person name="Wang S."/>
            <person name="Wang H."/>
            <person name="Wang A."/>
            <person name="Jiang F."/>
            <person name="Liu H."/>
            <person name="Zhao H."/>
            <person name="Xu D."/>
            <person name="Zhang Y."/>
        </authorList>
    </citation>
    <scope>NUCLEOTIDE SEQUENCE [LARGE SCALE GENOMIC DNA]</scope>
    <source>
        <strain evidence="2">cv. Niubang</strain>
    </source>
</reference>
<dbReference type="Proteomes" id="UP001055879">
    <property type="component" value="Linkage Group LG08"/>
</dbReference>